<evidence type="ECO:0000256" key="2">
    <source>
        <dbReference type="SAM" id="SignalP"/>
    </source>
</evidence>
<name>A0A834HTL2_RHYFE</name>
<keyword evidence="4" id="KW-1185">Reference proteome</keyword>
<keyword evidence="2" id="KW-0732">Signal</keyword>
<dbReference type="EMBL" id="JAACXV010014451">
    <property type="protein sequence ID" value="KAF7267203.1"/>
    <property type="molecule type" value="Genomic_DNA"/>
</dbReference>
<feature type="signal peptide" evidence="2">
    <location>
        <begin position="1"/>
        <end position="24"/>
    </location>
</feature>
<feature type="region of interest" description="Disordered" evidence="1">
    <location>
        <begin position="66"/>
        <end position="89"/>
    </location>
</feature>
<dbReference type="Proteomes" id="UP000625711">
    <property type="component" value="Unassembled WGS sequence"/>
</dbReference>
<evidence type="ECO:0000313" key="4">
    <source>
        <dbReference type="Proteomes" id="UP000625711"/>
    </source>
</evidence>
<sequence length="116" mass="13331">MTSKYQVVVLLFVVLAATLHICSAAPKPSNKELLEHSIAEYLRHDQQLVQELKQLGFDDAALQNADRPKRQSGFEIEMNNDDVNDQNKQPGFFDRAAKFVVEVLQRFLRWINTENS</sequence>
<accession>A0A834HTL2</accession>
<comment type="caution">
    <text evidence="3">The sequence shown here is derived from an EMBL/GenBank/DDBJ whole genome shotgun (WGS) entry which is preliminary data.</text>
</comment>
<evidence type="ECO:0000313" key="3">
    <source>
        <dbReference type="EMBL" id="KAF7267203.1"/>
    </source>
</evidence>
<proteinExistence type="predicted"/>
<gene>
    <name evidence="3" type="ORF">GWI33_019536</name>
</gene>
<dbReference type="OrthoDB" id="6760257at2759"/>
<dbReference type="AlphaFoldDB" id="A0A834HTL2"/>
<feature type="chain" id="PRO_5032271792" evidence="2">
    <location>
        <begin position="25"/>
        <end position="116"/>
    </location>
</feature>
<organism evidence="3 4">
    <name type="scientific">Rhynchophorus ferrugineus</name>
    <name type="common">Red palm weevil</name>
    <name type="synonym">Curculio ferrugineus</name>
    <dbReference type="NCBI Taxonomy" id="354439"/>
    <lineage>
        <taxon>Eukaryota</taxon>
        <taxon>Metazoa</taxon>
        <taxon>Ecdysozoa</taxon>
        <taxon>Arthropoda</taxon>
        <taxon>Hexapoda</taxon>
        <taxon>Insecta</taxon>
        <taxon>Pterygota</taxon>
        <taxon>Neoptera</taxon>
        <taxon>Endopterygota</taxon>
        <taxon>Coleoptera</taxon>
        <taxon>Polyphaga</taxon>
        <taxon>Cucujiformia</taxon>
        <taxon>Curculionidae</taxon>
        <taxon>Dryophthorinae</taxon>
        <taxon>Rhynchophorus</taxon>
    </lineage>
</organism>
<reference evidence="3" key="1">
    <citation type="submission" date="2020-08" db="EMBL/GenBank/DDBJ databases">
        <title>Genome sequencing and assembly of the red palm weevil Rhynchophorus ferrugineus.</title>
        <authorList>
            <person name="Dias G.B."/>
            <person name="Bergman C.M."/>
            <person name="Manee M."/>
        </authorList>
    </citation>
    <scope>NUCLEOTIDE SEQUENCE</scope>
    <source>
        <strain evidence="3">AA-2017</strain>
        <tissue evidence="3">Whole larva</tissue>
    </source>
</reference>
<evidence type="ECO:0000256" key="1">
    <source>
        <dbReference type="SAM" id="MobiDB-lite"/>
    </source>
</evidence>
<protein>
    <submittedName>
        <fullName evidence="3">Uncharacterized protein</fullName>
    </submittedName>
</protein>